<evidence type="ECO:0000313" key="2">
    <source>
        <dbReference type="Proteomes" id="UP000466024"/>
    </source>
</evidence>
<proteinExistence type="predicted"/>
<evidence type="ECO:0000313" key="1">
    <source>
        <dbReference type="EMBL" id="KAA0019557.1"/>
    </source>
</evidence>
<gene>
    <name evidence="1" type="ORF">F0A16_04225</name>
</gene>
<organism evidence="1 2">
    <name type="scientific">Salinicola corii</name>
    <dbReference type="NCBI Taxonomy" id="2606937"/>
    <lineage>
        <taxon>Bacteria</taxon>
        <taxon>Pseudomonadati</taxon>
        <taxon>Pseudomonadota</taxon>
        <taxon>Gammaproteobacteria</taxon>
        <taxon>Oceanospirillales</taxon>
        <taxon>Halomonadaceae</taxon>
        <taxon>Salinicola</taxon>
    </lineage>
</organism>
<protein>
    <submittedName>
        <fullName evidence="1">Uncharacterized protein</fullName>
    </submittedName>
</protein>
<accession>A0A640WGR5</accession>
<dbReference type="Proteomes" id="UP000466024">
    <property type="component" value="Unassembled WGS sequence"/>
</dbReference>
<dbReference type="RefSeq" id="WP_149434162.1">
    <property type="nucleotide sequence ID" value="NZ_VTPX01000002.1"/>
</dbReference>
<comment type="caution">
    <text evidence="1">The sequence shown here is derived from an EMBL/GenBank/DDBJ whole genome shotgun (WGS) entry which is preliminary data.</text>
</comment>
<name>A0A640WGR5_9GAMM</name>
<dbReference type="AlphaFoldDB" id="A0A640WGR5"/>
<dbReference type="EMBL" id="VTPX01000002">
    <property type="protein sequence ID" value="KAA0019557.1"/>
    <property type="molecule type" value="Genomic_DNA"/>
</dbReference>
<keyword evidence="2" id="KW-1185">Reference proteome</keyword>
<sequence length="73" mass="8146">MKITPYEQRVLVLRKRNAPKEGSLTTKATLSKVPVGTLKTRIRKLVESGLDRDRAIEVALGRPIGPQGRPRKV</sequence>
<reference evidence="1 2" key="1">
    <citation type="submission" date="2019-08" db="EMBL/GenBank/DDBJ databases">
        <title>Bioinformatics analysis of the strain L3 and L5.</title>
        <authorList>
            <person name="Li X."/>
        </authorList>
    </citation>
    <scope>NUCLEOTIDE SEQUENCE [LARGE SCALE GENOMIC DNA]</scope>
    <source>
        <strain evidence="1 2">L3</strain>
    </source>
</reference>